<dbReference type="Gene3D" id="2.60.120.650">
    <property type="entry name" value="Cupin"/>
    <property type="match status" value="1"/>
</dbReference>
<reference evidence="8" key="1">
    <citation type="submission" date="2023-09" db="EMBL/GenBank/DDBJ databases">
        <authorList>
            <person name="Li S."/>
            <person name="Li X."/>
            <person name="Zhang C."/>
            <person name="Zhao Z."/>
        </authorList>
    </citation>
    <scope>NUCLEOTIDE SEQUENCE [LARGE SCALE GENOMIC DNA]</scope>
    <source>
        <strain evidence="8">SQ149</strain>
    </source>
</reference>
<evidence type="ECO:0000256" key="5">
    <source>
        <dbReference type="ARBA" id="ARBA00023004"/>
    </source>
</evidence>
<dbReference type="InterPro" id="IPR003347">
    <property type="entry name" value="JmjC_dom"/>
</dbReference>
<dbReference type="RefSeq" id="WP_348389938.1">
    <property type="nucleotide sequence ID" value="NZ_CP134145.1"/>
</dbReference>
<dbReference type="SMART" id="SM00558">
    <property type="entry name" value="JmjC"/>
    <property type="match status" value="1"/>
</dbReference>
<evidence type="ECO:0000313" key="7">
    <source>
        <dbReference type="EMBL" id="WNC70801.1"/>
    </source>
</evidence>
<accession>A0ABY9TPP1</accession>
<dbReference type="EC" id="1.14.11.47" evidence="7"/>
<keyword evidence="3" id="KW-0223">Dioxygenase</keyword>
<keyword evidence="5" id="KW-0408">Iron</keyword>
<sequence length="381" mass="42922">MFELCLSEFSRETFMREYWQKKPVVIRQGFKNFVDPIDANEIAGLAGLNDVESRMVYRDGETWQAEFGPFDDFQRFGDNGWSLIVQALDHWSEEAAEMIEPFRFIPNWRLDDLMVSFATPGGGVGPHIDLYDVFICQGSGKRNWRVGDIGNHVEFAAHDALLHVEPFEPIIDTELLPGDILYIPPGFPHDGVTIEASLSFSVGFRANSTASMINGLADHLTDKELAPELLSDPQRILSSNSGEVSSDDFQLIKSQLQQLIDNESLMRQFAGSFLSQAKHELDIHLSEDTYSNDDITELLHSNKLMRLGGLKAFYFSDSVEQGLFYINGEEQIVTADIVSAIKLLCDNVSVTPELMTGFANNENFISFLGEQLDLGYWYFAE</sequence>
<evidence type="ECO:0000313" key="8">
    <source>
        <dbReference type="Proteomes" id="UP001258994"/>
    </source>
</evidence>
<evidence type="ECO:0000256" key="3">
    <source>
        <dbReference type="ARBA" id="ARBA00022964"/>
    </source>
</evidence>
<evidence type="ECO:0000256" key="4">
    <source>
        <dbReference type="ARBA" id="ARBA00023002"/>
    </source>
</evidence>
<dbReference type="InterPro" id="IPR046799">
    <property type="entry name" value="ROXA-like_wH"/>
</dbReference>
<dbReference type="PANTHER" id="PTHR13096">
    <property type="entry name" value="MINA53 MYC INDUCED NUCLEAR ANTIGEN"/>
    <property type="match status" value="1"/>
</dbReference>
<dbReference type="Pfam" id="PF20514">
    <property type="entry name" value="WHD_ROXA"/>
    <property type="match status" value="1"/>
</dbReference>
<dbReference type="SUPFAM" id="SSF51197">
    <property type="entry name" value="Clavaminate synthase-like"/>
    <property type="match status" value="1"/>
</dbReference>
<dbReference type="EMBL" id="CP134145">
    <property type="protein sequence ID" value="WNC70801.1"/>
    <property type="molecule type" value="Genomic_DNA"/>
</dbReference>
<evidence type="ECO:0000256" key="1">
    <source>
        <dbReference type="ARBA" id="ARBA00001954"/>
    </source>
</evidence>
<dbReference type="InterPro" id="IPR039994">
    <property type="entry name" value="NO66-like"/>
</dbReference>
<keyword evidence="8" id="KW-1185">Reference proteome</keyword>
<dbReference type="PROSITE" id="PS51184">
    <property type="entry name" value="JMJC"/>
    <property type="match status" value="1"/>
</dbReference>
<dbReference type="PANTHER" id="PTHR13096:SF8">
    <property type="entry name" value="RIBOSOMAL OXYGENASE 1"/>
    <property type="match status" value="1"/>
</dbReference>
<dbReference type="Gene3D" id="3.40.366.30">
    <property type="entry name" value="50S ribosomal protein L16 arginine hydroxylase, Chain A, Domain 2"/>
    <property type="match status" value="1"/>
</dbReference>
<name>A0ABY9TPP1_9GAMM</name>
<comment type="cofactor">
    <cofactor evidence="1">
        <name>Fe(2+)</name>
        <dbReference type="ChEBI" id="CHEBI:29033"/>
    </cofactor>
</comment>
<gene>
    <name evidence="7" type="ORF">RGQ13_11730</name>
</gene>
<evidence type="ECO:0000256" key="2">
    <source>
        <dbReference type="ARBA" id="ARBA00022723"/>
    </source>
</evidence>
<dbReference type="Proteomes" id="UP001258994">
    <property type="component" value="Chromosome"/>
</dbReference>
<organism evidence="7 8">
    <name type="scientific">Thalassotalea psychrophila</name>
    <dbReference type="NCBI Taxonomy" id="3065647"/>
    <lineage>
        <taxon>Bacteria</taxon>
        <taxon>Pseudomonadati</taxon>
        <taxon>Pseudomonadota</taxon>
        <taxon>Gammaproteobacteria</taxon>
        <taxon>Alteromonadales</taxon>
        <taxon>Colwelliaceae</taxon>
        <taxon>Thalassotalea</taxon>
    </lineage>
</organism>
<keyword evidence="4 7" id="KW-0560">Oxidoreductase</keyword>
<evidence type="ECO:0000259" key="6">
    <source>
        <dbReference type="PROSITE" id="PS51184"/>
    </source>
</evidence>
<proteinExistence type="predicted"/>
<feature type="domain" description="JmjC" evidence="6">
    <location>
        <begin position="94"/>
        <end position="221"/>
    </location>
</feature>
<dbReference type="Pfam" id="PF08007">
    <property type="entry name" value="JmjC_2"/>
    <property type="match status" value="1"/>
</dbReference>
<dbReference type="GO" id="GO:0016491">
    <property type="term" value="F:oxidoreductase activity"/>
    <property type="evidence" value="ECO:0007669"/>
    <property type="project" value="UniProtKB-KW"/>
</dbReference>
<keyword evidence="2" id="KW-0479">Metal-binding</keyword>
<protein>
    <submittedName>
        <fullName evidence="7">Cupin domain-containing protein</fullName>
        <ecNumber evidence="7">1.14.11.47</ecNumber>
    </submittedName>
</protein>